<gene>
    <name evidence="2" type="ORF">LCGC14_2550840</name>
</gene>
<organism evidence="2">
    <name type="scientific">marine sediment metagenome</name>
    <dbReference type="NCBI Taxonomy" id="412755"/>
    <lineage>
        <taxon>unclassified sequences</taxon>
        <taxon>metagenomes</taxon>
        <taxon>ecological metagenomes</taxon>
    </lineage>
</organism>
<name>A0A0F9BAT9_9ZZZZ</name>
<dbReference type="Pfam" id="PF05050">
    <property type="entry name" value="Methyltransf_21"/>
    <property type="match status" value="1"/>
</dbReference>
<proteinExistence type="predicted"/>
<sequence length="241" mass="27097">MSKKLYTKKTKRGKVVFSRDSNIAYKRGLKLLSKEPQTIEWIDSFVGGSVFWDIGANTGSYSLYAALDKTIKVLAFEPFSPSYYSLNKNIKLNKGMEKLISAYCVALGDSTCLGTFYTKNMEIGKAGHSFGKAVDCFGKKFKPFFKHGAMCFSVDNFIKIFDASFPNYIKIDVDGIEEKVVAGAMETLKDERFRSILVELDEANQGELKYVLGMLETAGLKFIKKHKAAPKCSIYNYIYGR</sequence>
<dbReference type="InterPro" id="IPR029063">
    <property type="entry name" value="SAM-dependent_MTases_sf"/>
</dbReference>
<comment type="caution">
    <text evidence="2">The sequence shown here is derived from an EMBL/GenBank/DDBJ whole genome shotgun (WGS) entry which is preliminary data.</text>
</comment>
<dbReference type="InterPro" id="IPR052514">
    <property type="entry name" value="SAM-dependent_MTase"/>
</dbReference>
<evidence type="ECO:0000313" key="2">
    <source>
        <dbReference type="EMBL" id="KKL10937.1"/>
    </source>
</evidence>
<dbReference type="PANTHER" id="PTHR34203:SF15">
    <property type="entry name" value="SLL1173 PROTEIN"/>
    <property type="match status" value="1"/>
</dbReference>
<dbReference type="Gene3D" id="3.40.50.150">
    <property type="entry name" value="Vaccinia Virus protein VP39"/>
    <property type="match status" value="1"/>
</dbReference>
<dbReference type="PANTHER" id="PTHR34203">
    <property type="entry name" value="METHYLTRANSFERASE, FKBM FAMILY PROTEIN"/>
    <property type="match status" value="1"/>
</dbReference>
<evidence type="ECO:0000259" key="1">
    <source>
        <dbReference type="Pfam" id="PF05050"/>
    </source>
</evidence>
<dbReference type="AlphaFoldDB" id="A0A0F9BAT9"/>
<feature type="domain" description="Methyltransferase FkbM" evidence="1">
    <location>
        <begin position="53"/>
        <end position="204"/>
    </location>
</feature>
<protein>
    <recommendedName>
        <fullName evidence="1">Methyltransferase FkbM domain-containing protein</fullName>
    </recommendedName>
</protein>
<dbReference type="NCBIfam" id="TIGR01444">
    <property type="entry name" value="fkbM_fam"/>
    <property type="match status" value="1"/>
</dbReference>
<dbReference type="InterPro" id="IPR006342">
    <property type="entry name" value="FkbM_mtfrase"/>
</dbReference>
<dbReference type="EMBL" id="LAZR01041858">
    <property type="protein sequence ID" value="KKL10937.1"/>
    <property type="molecule type" value="Genomic_DNA"/>
</dbReference>
<dbReference type="SUPFAM" id="SSF53335">
    <property type="entry name" value="S-adenosyl-L-methionine-dependent methyltransferases"/>
    <property type="match status" value="1"/>
</dbReference>
<reference evidence="2" key="1">
    <citation type="journal article" date="2015" name="Nature">
        <title>Complex archaea that bridge the gap between prokaryotes and eukaryotes.</title>
        <authorList>
            <person name="Spang A."/>
            <person name="Saw J.H."/>
            <person name="Jorgensen S.L."/>
            <person name="Zaremba-Niedzwiedzka K."/>
            <person name="Martijn J."/>
            <person name="Lind A.E."/>
            <person name="van Eijk R."/>
            <person name="Schleper C."/>
            <person name="Guy L."/>
            <person name="Ettema T.J."/>
        </authorList>
    </citation>
    <scope>NUCLEOTIDE SEQUENCE</scope>
</reference>
<accession>A0A0F9BAT9</accession>